<name>A0A0G1W7W6_9BACT</name>
<gene>
    <name evidence="2" type="ORF">UY55_C0005G0023</name>
</gene>
<organism evidence="2 3">
    <name type="scientific">Candidatus Jorgensenbacteria bacterium GW2011_GWB1_50_10</name>
    <dbReference type="NCBI Taxonomy" id="1618665"/>
    <lineage>
        <taxon>Bacteria</taxon>
        <taxon>Candidatus Joergenseniibacteriota</taxon>
    </lineage>
</organism>
<reference evidence="2 3" key="1">
    <citation type="journal article" date="2015" name="Nature">
        <title>rRNA introns, odd ribosomes, and small enigmatic genomes across a large radiation of phyla.</title>
        <authorList>
            <person name="Brown C.T."/>
            <person name="Hug L.A."/>
            <person name="Thomas B.C."/>
            <person name="Sharon I."/>
            <person name="Castelle C.J."/>
            <person name="Singh A."/>
            <person name="Wilkins M.J."/>
            <person name="Williams K.H."/>
            <person name="Banfield J.F."/>
        </authorList>
    </citation>
    <scope>NUCLEOTIDE SEQUENCE [LARGE SCALE GENOMIC DNA]</scope>
</reference>
<comment type="caution">
    <text evidence="2">The sequence shown here is derived from an EMBL/GenBank/DDBJ whole genome shotgun (WGS) entry which is preliminary data.</text>
</comment>
<dbReference type="AlphaFoldDB" id="A0A0G1W7W6"/>
<accession>A0A0G1W7W6</accession>
<protein>
    <submittedName>
        <fullName evidence="2">Uncharacterized protein</fullName>
    </submittedName>
</protein>
<feature type="transmembrane region" description="Helical" evidence="1">
    <location>
        <begin position="149"/>
        <end position="168"/>
    </location>
</feature>
<dbReference type="EMBL" id="LCQK01000005">
    <property type="protein sequence ID" value="KKW14675.1"/>
    <property type="molecule type" value="Genomic_DNA"/>
</dbReference>
<sequence>MSFQRGHGIALAELIIIGALGLTGLLVSRPWFVVGWDSLNPVAALFVWYVLLTVWLYALLTIIQYVSRGPINISAGKAWRIRGVGLTETVALVMFFFAFFIVWNFFESGYATDILGAAPVPNTFLGTEDSVFYILYHQWLGFNVQTAGFLTYAVTPMILAFVAALLVGTKRYLQFLQMAGRG</sequence>
<evidence type="ECO:0000256" key="1">
    <source>
        <dbReference type="SAM" id="Phobius"/>
    </source>
</evidence>
<dbReference type="Proteomes" id="UP000034224">
    <property type="component" value="Unassembled WGS sequence"/>
</dbReference>
<keyword evidence="1" id="KW-1133">Transmembrane helix</keyword>
<dbReference type="STRING" id="1618665.UY55_C0005G0023"/>
<evidence type="ECO:0000313" key="3">
    <source>
        <dbReference type="Proteomes" id="UP000034224"/>
    </source>
</evidence>
<keyword evidence="1" id="KW-0472">Membrane</keyword>
<feature type="transmembrane region" description="Helical" evidence="1">
    <location>
        <begin position="86"/>
        <end position="106"/>
    </location>
</feature>
<feature type="transmembrane region" description="Helical" evidence="1">
    <location>
        <begin position="46"/>
        <end position="66"/>
    </location>
</feature>
<feature type="transmembrane region" description="Helical" evidence="1">
    <location>
        <begin position="7"/>
        <end position="26"/>
    </location>
</feature>
<keyword evidence="1" id="KW-0812">Transmembrane</keyword>
<proteinExistence type="predicted"/>
<evidence type="ECO:0000313" key="2">
    <source>
        <dbReference type="EMBL" id="KKW14675.1"/>
    </source>
</evidence>